<name>A0ABQ9ELQ0_TEGGR</name>
<dbReference type="InterPro" id="IPR051191">
    <property type="entry name" value="DCAF12"/>
</dbReference>
<evidence type="ECO:0000256" key="1">
    <source>
        <dbReference type="ARBA" id="ARBA00022737"/>
    </source>
</evidence>
<organism evidence="2 3">
    <name type="scientific">Tegillarca granosa</name>
    <name type="common">Malaysian cockle</name>
    <name type="synonym">Anadara granosa</name>
    <dbReference type="NCBI Taxonomy" id="220873"/>
    <lineage>
        <taxon>Eukaryota</taxon>
        <taxon>Metazoa</taxon>
        <taxon>Spiralia</taxon>
        <taxon>Lophotrochozoa</taxon>
        <taxon>Mollusca</taxon>
        <taxon>Bivalvia</taxon>
        <taxon>Autobranchia</taxon>
        <taxon>Pteriomorphia</taxon>
        <taxon>Arcoida</taxon>
        <taxon>Arcoidea</taxon>
        <taxon>Arcidae</taxon>
        <taxon>Tegillarca</taxon>
    </lineage>
</organism>
<keyword evidence="1" id="KW-0677">Repeat</keyword>
<dbReference type="PANTHER" id="PTHR19860">
    <property type="entry name" value="DDB1- AND CUL4-ASSOCIATED FACTOR 12-RELATED"/>
    <property type="match status" value="1"/>
</dbReference>
<protein>
    <submittedName>
        <fullName evidence="2">Uncharacterized protein</fullName>
    </submittedName>
</protein>
<dbReference type="Proteomes" id="UP001217089">
    <property type="component" value="Unassembled WGS sequence"/>
</dbReference>
<dbReference type="PANTHER" id="PTHR19860:SF14">
    <property type="entry name" value="DUF4062 DOMAIN-CONTAINING PROTEIN"/>
    <property type="match status" value="1"/>
</dbReference>
<dbReference type="SUPFAM" id="SSF52540">
    <property type="entry name" value="P-loop containing nucleoside triphosphate hydrolases"/>
    <property type="match status" value="1"/>
</dbReference>
<keyword evidence="3" id="KW-1185">Reference proteome</keyword>
<accession>A0ABQ9ELQ0</accession>
<evidence type="ECO:0000313" key="2">
    <source>
        <dbReference type="EMBL" id="KAJ8306173.1"/>
    </source>
</evidence>
<reference evidence="2 3" key="1">
    <citation type="submission" date="2022-12" db="EMBL/GenBank/DDBJ databases">
        <title>Chromosome-level genome of Tegillarca granosa.</title>
        <authorList>
            <person name="Kim J."/>
        </authorList>
    </citation>
    <scope>NUCLEOTIDE SEQUENCE [LARGE SCALE GENOMIC DNA]</scope>
    <source>
        <strain evidence="2">Teg-2019</strain>
        <tissue evidence="2">Adductor muscle</tissue>
    </source>
</reference>
<dbReference type="InterPro" id="IPR027417">
    <property type="entry name" value="P-loop_NTPase"/>
</dbReference>
<evidence type="ECO:0000313" key="3">
    <source>
        <dbReference type="Proteomes" id="UP001217089"/>
    </source>
</evidence>
<gene>
    <name evidence="2" type="ORF">KUTeg_016718</name>
</gene>
<sequence length="187" mass="21494">MLKRLLREMDVVNNSNVPRGIEAMAQMCCSMLSNPNTRPVIVFVDALNQFADEQAAKVMSWLPQKLAPRVRCIFTTVQDTPQHKILIGRETKPIELPIPALDKESRKGIVNDMLKKYGKTLSPNQMNQLLDKKSSENPLWLCVSCEELQLLELEDEIDRKIRELPDGLLKYDSLYFSLLLNVKFSYK</sequence>
<proteinExistence type="predicted"/>
<dbReference type="EMBL" id="JARBDR010000813">
    <property type="protein sequence ID" value="KAJ8306173.1"/>
    <property type="molecule type" value="Genomic_DNA"/>
</dbReference>
<comment type="caution">
    <text evidence="2">The sequence shown here is derived from an EMBL/GenBank/DDBJ whole genome shotgun (WGS) entry which is preliminary data.</text>
</comment>